<dbReference type="Proteomes" id="UP000195160">
    <property type="component" value="Unassembled WGS sequence"/>
</dbReference>
<dbReference type="InterPro" id="IPR017946">
    <property type="entry name" value="PLC-like_Pdiesterase_TIM-brl"/>
</dbReference>
<sequence length="352" mass="40277">MKNCFDITPASDMTDLNGVITIDRSGYSFNARIPYSNPKWMSLINNSIRISELSIPGTHGTMARFVDAFPEENLVLNQSLPLADQLDTGIRYIDIRCRHYNNEFAIHHGFVWQRTYFGDDVLKPVINFLLKNPSETILMRVKEEYNPSGNTRTFGETFEAYWNPNQAFFWNPTSQNPTLQDVRGKIILLQEFTGPNNKMFGINYNWDLRIQDQWNVVAGPQGIYNKWTAVKNHFYSAMNNKNSIHLNHLSGSGGQLGGPYPWFIASGYTGRNNIDPSQRISNSPTDQWPDFPRNATNQVYYGGMNLLSTRRIRDKRITHTGIIAADFPGAGLIQFTIELNGKFTRKNPIHHF</sequence>
<gene>
    <name evidence="8" type="ORF">BK784_22085</name>
</gene>
<reference evidence="8 9" key="1">
    <citation type="submission" date="2016-10" db="EMBL/GenBank/DDBJ databases">
        <title>Comparative genomics of Bacillus thuringiensis reveals a path to pathogens against multiple invertebrate hosts.</title>
        <authorList>
            <person name="Zheng J."/>
            <person name="Gao Q."/>
            <person name="Liu H."/>
            <person name="Peng D."/>
            <person name="Ruan L."/>
            <person name="Sun M."/>
        </authorList>
    </citation>
    <scope>NUCLEOTIDE SEQUENCE [LARGE SCALE GENOMIC DNA]</scope>
    <source>
        <strain evidence="8">T30001</strain>
    </source>
</reference>
<dbReference type="SMART" id="SM00148">
    <property type="entry name" value="PLCXc"/>
    <property type="match status" value="1"/>
</dbReference>
<evidence type="ECO:0000256" key="5">
    <source>
        <dbReference type="ARBA" id="ARBA00030474"/>
    </source>
</evidence>
<accession>A0A9X6MXI2</accession>
<dbReference type="PANTHER" id="PTHR13593">
    <property type="match status" value="1"/>
</dbReference>
<evidence type="ECO:0000256" key="2">
    <source>
        <dbReference type="ARBA" id="ARBA00012581"/>
    </source>
</evidence>
<keyword evidence="4" id="KW-0443">Lipid metabolism</keyword>
<dbReference type="PROSITE" id="PS50007">
    <property type="entry name" value="PIPLC_X_DOMAIN"/>
    <property type="match status" value="1"/>
</dbReference>
<dbReference type="Pfam" id="PF00388">
    <property type="entry name" value="PI-PLC-X"/>
    <property type="match status" value="1"/>
</dbReference>
<dbReference type="InterPro" id="IPR000909">
    <property type="entry name" value="PLipase_C_PInositol-sp_X_dom"/>
</dbReference>
<evidence type="ECO:0000259" key="7">
    <source>
        <dbReference type="SMART" id="SM00148"/>
    </source>
</evidence>
<protein>
    <recommendedName>
        <fullName evidence="3">1-phosphatidylinositol phosphodiesterase</fullName>
        <ecNumber evidence="2">4.6.1.13</ecNumber>
    </recommendedName>
    <alternativeName>
        <fullName evidence="5">Phosphatidylinositol diacylglycerol-lyase</fullName>
    </alternativeName>
    <alternativeName>
        <fullName evidence="6">Phosphatidylinositol-specific phospholipase C</fullName>
    </alternativeName>
</protein>
<name>A0A9X6MXI2_BACTV</name>
<dbReference type="AlphaFoldDB" id="A0A9X6MXI2"/>
<proteinExistence type="predicted"/>
<evidence type="ECO:0000256" key="3">
    <source>
        <dbReference type="ARBA" id="ARBA00019758"/>
    </source>
</evidence>
<dbReference type="GO" id="GO:0008081">
    <property type="term" value="F:phosphoric diester hydrolase activity"/>
    <property type="evidence" value="ECO:0007669"/>
    <property type="project" value="InterPro"/>
</dbReference>
<evidence type="ECO:0000313" key="9">
    <source>
        <dbReference type="Proteomes" id="UP000195160"/>
    </source>
</evidence>
<evidence type="ECO:0000256" key="1">
    <source>
        <dbReference type="ARBA" id="ARBA00001316"/>
    </source>
</evidence>
<dbReference type="GO" id="GO:0016042">
    <property type="term" value="P:lipid catabolic process"/>
    <property type="evidence" value="ECO:0007669"/>
    <property type="project" value="UniProtKB-KW"/>
</dbReference>
<dbReference type="PANTHER" id="PTHR13593:SF113">
    <property type="entry name" value="SI:DKEY-266F7.9"/>
    <property type="match status" value="1"/>
</dbReference>
<dbReference type="Gene3D" id="3.20.20.190">
    <property type="entry name" value="Phosphatidylinositol (PI) phosphodiesterase"/>
    <property type="match status" value="1"/>
</dbReference>
<dbReference type="SUPFAM" id="SSF51695">
    <property type="entry name" value="PLC-like phosphodiesterases"/>
    <property type="match status" value="1"/>
</dbReference>
<dbReference type="InterPro" id="IPR051057">
    <property type="entry name" value="PI-PLC_domain"/>
</dbReference>
<dbReference type="RefSeq" id="WP_256941980.1">
    <property type="nucleotide sequence ID" value="NZ_MOOV01000174.1"/>
</dbReference>
<keyword evidence="4" id="KW-0442">Lipid degradation</keyword>
<evidence type="ECO:0000313" key="8">
    <source>
        <dbReference type="EMBL" id="OUB93607.1"/>
    </source>
</evidence>
<dbReference type="GO" id="GO:0004436">
    <property type="term" value="F:phosphatidylinositol diacylglycerol-lyase activity"/>
    <property type="evidence" value="ECO:0007669"/>
    <property type="project" value="UniProtKB-EC"/>
</dbReference>
<feature type="domain" description="Phosphatidylinositol-specific phospholipase C X" evidence="7">
    <location>
        <begin position="47"/>
        <end position="191"/>
    </location>
</feature>
<dbReference type="CDD" id="cd08586">
    <property type="entry name" value="PI-PLCc_BcPLC_like"/>
    <property type="match status" value="1"/>
</dbReference>
<dbReference type="EC" id="4.6.1.13" evidence="2"/>
<evidence type="ECO:0000256" key="4">
    <source>
        <dbReference type="ARBA" id="ARBA00022963"/>
    </source>
</evidence>
<dbReference type="EMBL" id="MOOV01000174">
    <property type="protein sequence ID" value="OUB93607.1"/>
    <property type="molecule type" value="Genomic_DNA"/>
</dbReference>
<organism evidence="8 9">
    <name type="scientific">Bacillus thuringiensis subsp. medellin</name>
    <dbReference type="NCBI Taxonomy" id="79672"/>
    <lineage>
        <taxon>Bacteria</taxon>
        <taxon>Bacillati</taxon>
        <taxon>Bacillota</taxon>
        <taxon>Bacilli</taxon>
        <taxon>Bacillales</taxon>
        <taxon>Bacillaceae</taxon>
        <taxon>Bacillus</taxon>
        <taxon>Bacillus cereus group</taxon>
    </lineage>
</organism>
<comment type="catalytic activity">
    <reaction evidence="1">
        <text>a 1,2-diacyl-sn-glycero-3-phospho-(1D-myo-inositol) = 1D-myo-inositol 1,2-cyclic phosphate + a 1,2-diacyl-sn-glycerol</text>
        <dbReference type="Rhea" id="RHEA:17093"/>
        <dbReference type="ChEBI" id="CHEBI:17815"/>
        <dbReference type="ChEBI" id="CHEBI:57880"/>
        <dbReference type="ChEBI" id="CHEBI:58484"/>
        <dbReference type="EC" id="4.6.1.13"/>
    </reaction>
</comment>
<comment type="caution">
    <text evidence="8">The sequence shown here is derived from an EMBL/GenBank/DDBJ whole genome shotgun (WGS) entry which is preliminary data.</text>
</comment>
<evidence type="ECO:0000256" key="6">
    <source>
        <dbReference type="ARBA" id="ARBA00030782"/>
    </source>
</evidence>